<feature type="transmembrane region" description="Helical" evidence="9">
    <location>
        <begin position="218"/>
        <end position="239"/>
    </location>
</feature>
<reference evidence="10 11" key="1">
    <citation type="journal article" date="2019" name="Nat. Microbiol.">
        <title>Wide diversity of methane and short-chain alkane metabolisms in uncultured archaea.</title>
        <authorList>
            <person name="Borrel G."/>
            <person name="Adam P.S."/>
            <person name="McKay L.J."/>
            <person name="Chen L.X."/>
            <person name="Sierra-Garcia I.N."/>
            <person name="Sieber C.M."/>
            <person name="Letourneur Q."/>
            <person name="Ghozlane A."/>
            <person name="Andersen G.L."/>
            <person name="Li W.J."/>
            <person name="Hallam S.J."/>
            <person name="Muyzer G."/>
            <person name="de Oliveira V.M."/>
            <person name="Inskeep W.P."/>
            <person name="Banfield J.F."/>
            <person name="Gribaldo S."/>
        </authorList>
    </citation>
    <scope>NUCLEOTIDE SEQUENCE [LARGE SCALE GENOMIC DNA]</scope>
    <source>
        <strain evidence="10">NM1b</strain>
    </source>
</reference>
<dbReference type="GO" id="GO:0035435">
    <property type="term" value="P:phosphate ion transmembrane transport"/>
    <property type="evidence" value="ECO:0007669"/>
    <property type="project" value="TreeGrafter"/>
</dbReference>
<evidence type="ECO:0000256" key="1">
    <source>
        <dbReference type="ARBA" id="ARBA00001981"/>
    </source>
</evidence>
<dbReference type="PANTHER" id="PTHR11101:SF80">
    <property type="entry name" value="PHOSPHATE TRANSPORTER"/>
    <property type="match status" value="1"/>
</dbReference>
<proteinExistence type="inferred from homology"/>
<feature type="transmembrane region" description="Helical" evidence="9">
    <location>
        <begin position="259"/>
        <end position="277"/>
    </location>
</feature>
<dbReference type="Pfam" id="PF01384">
    <property type="entry name" value="PHO4"/>
    <property type="match status" value="1"/>
</dbReference>
<gene>
    <name evidence="10" type="ORF">EF807_03810</name>
</gene>
<keyword evidence="5" id="KW-0592">Phosphate transport</keyword>
<evidence type="ECO:0000256" key="3">
    <source>
        <dbReference type="ARBA" id="ARBA00009916"/>
    </source>
</evidence>
<dbReference type="GO" id="GO:0016020">
    <property type="term" value="C:membrane"/>
    <property type="evidence" value="ECO:0007669"/>
    <property type="project" value="UniProtKB-SubCell"/>
</dbReference>
<comment type="caution">
    <text evidence="10">The sequence shown here is derived from an EMBL/GenBank/DDBJ whole genome shotgun (WGS) entry which is preliminary data.</text>
</comment>
<keyword evidence="7 9" id="KW-1133">Transmembrane helix</keyword>
<evidence type="ECO:0000313" key="11">
    <source>
        <dbReference type="Proteomes" id="UP000320766"/>
    </source>
</evidence>
<keyword evidence="8 9" id="KW-0472">Membrane</keyword>
<evidence type="ECO:0000256" key="6">
    <source>
        <dbReference type="ARBA" id="ARBA00022692"/>
    </source>
</evidence>
<comment type="subcellular location">
    <subcellularLocation>
        <location evidence="2">Membrane</location>
        <topology evidence="2">Multi-pass membrane protein</topology>
    </subcellularLocation>
</comment>
<dbReference type="PANTHER" id="PTHR11101">
    <property type="entry name" value="PHOSPHATE TRANSPORTER"/>
    <property type="match status" value="1"/>
</dbReference>
<protein>
    <submittedName>
        <fullName evidence="10">Inorganic phosphate transporter</fullName>
    </submittedName>
</protein>
<comment type="function">
    <text evidence="1">Potential transporter for phosphate.</text>
</comment>
<feature type="transmembrane region" description="Helical" evidence="9">
    <location>
        <begin position="41"/>
        <end position="57"/>
    </location>
</feature>
<evidence type="ECO:0000313" key="10">
    <source>
        <dbReference type="EMBL" id="RZN70069.1"/>
    </source>
</evidence>
<evidence type="ECO:0000256" key="7">
    <source>
        <dbReference type="ARBA" id="ARBA00022989"/>
    </source>
</evidence>
<feature type="transmembrane region" description="Helical" evidence="9">
    <location>
        <begin position="284"/>
        <end position="305"/>
    </location>
</feature>
<feature type="transmembrane region" description="Helical" evidence="9">
    <location>
        <begin position="179"/>
        <end position="197"/>
    </location>
</feature>
<keyword evidence="6 9" id="KW-0812">Transmembrane</keyword>
<feature type="transmembrane region" description="Helical" evidence="9">
    <location>
        <begin position="144"/>
        <end position="167"/>
    </location>
</feature>
<feature type="transmembrane region" description="Helical" evidence="9">
    <location>
        <begin position="311"/>
        <end position="334"/>
    </location>
</feature>
<keyword evidence="4" id="KW-0813">Transport</keyword>
<evidence type="ECO:0000256" key="8">
    <source>
        <dbReference type="ARBA" id="ARBA00023136"/>
    </source>
</evidence>
<evidence type="ECO:0000256" key="4">
    <source>
        <dbReference type="ARBA" id="ARBA00022448"/>
    </source>
</evidence>
<organism evidence="10 11">
    <name type="scientific">Candidatus Methanolliviera hydrocarbonicum</name>
    <dbReference type="NCBI Taxonomy" id="2491085"/>
    <lineage>
        <taxon>Archaea</taxon>
        <taxon>Methanobacteriati</taxon>
        <taxon>Methanobacteriota</taxon>
        <taxon>Candidatus Methanoliparia</taxon>
        <taxon>Candidatus Methanoliparales</taxon>
        <taxon>Candidatus Methanollivieraceae</taxon>
        <taxon>Candidatus Methanolliviera</taxon>
    </lineage>
</organism>
<evidence type="ECO:0000256" key="5">
    <source>
        <dbReference type="ARBA" id="ARBA00022592"/>
    </source>
</evidence>
<dbReference type="GO" id="GO:0005315">
    <property type="term" value="F:phosphate transmembrane transporter activity"/>
    <property type="evidence" value="ECO:0007669"/>
    <property type="project" value="InterPro"/>
</dbReference>
<sequence length="336" mass="35290">MLLIAIILLVGLYLAWNIGANDLANSMADVVGSGVLPLRRVILYAGIADFLGAVIFGSRVTKTVAKGIIPIEMIDPHLALLGLLSATFAAASWVMIATYFELPVSTSHSVVGAMLGFGLFSVFKKAIEFNQIEWGVLIKIVSSWILSPVAGALVAFLLLFLIRKFLIERSKDINRLERIFGYLLIASSCYIAFSHGSNDVANAIGPVAAAVEISNLSIPLRALTALGGVGIVIGVATWGYKVIETVGTKITNLVPSSGFAADISTASVVLFCSYLGLPVSTTHTLVGSIVGVGLSKGISAVNMGVVKEIVISWLITIPIPLIIAFCLSGGLVYLGV</sequence>
<evidence type="ECO:0000256" key="2">
    <source>
        <dbReference type="ARBA" id="ARBA00004141"/>
    </source>
</evidence>
<feature type="transmembrane region" description="Helical" evidence="9">
    <location>
        <begin position="78"/>
        <end position="100"/>
    </location>
</feature>
<dbReference type="InterPro" id="IPR001204">
    <property type="entry name" value="Phos_transporter"/>
</dbReference>
<accession>A0A520KX06</accession>
<dbReference type="Proteomes" id="UP000320766">
    <property type="component" value="Unassembled WGS sequence"/>
</dbReference>
<name>A0A520KX06_9EURY</name>
<comment type="similarity">
    <text evidence="3">Belongs to the inorganic phosphate transporter (PiT) (TC 2.A.20) family.</text>
</comment>
<dbReference type="EMBL" id="RXIL01000062">
    <property type="protein sequence ID" value="RZN70069.1"/>
    <property type="molecule type" value="Genomic_DNA"/>
</dbReference>
<evidence type="ECO:0000256" key="9">
    <source>
        <dbReference type="SAM" id="Phobius"/>
    </source>
</evidence>
<dbReference type="AlphaFoldDB" id="A0A520KX06"/>